<protein>
    <submittedName>
        <fullName evidence="1">Uncharacterized protein</fullName>
    </submittedName>
</protein>
<keyword evidence="2" id="KW-1185">Reference proteome</keyword>
<accession>A0ABQ5QB00</accession>
<comment type="caution">
    <text evidence="1">The sequence shown here is derived from an EMBL/GenBank/DDBJ whole genome shotgun (WGS) entry which is preliminary data.</text>
</comment>
<dbReference type="Proteomes" id="UP001165069">
    <property type="component" value="Unassembled WGS sequence"/>
</dbReference>
<sequence>MNTLMQATLTNLEWREPVAQEPRYELHFEDEVLATLVFEPLCRTLATAKTREGTWTFLQTGILSSTFYIRQEGSRLDLAEFHPAFLGRGLLRFSKDESYSWRREPHHGGWSFYAADGERLVTLCVEPPPPKEPWPHREQAEVRLGPAGLPHPRVSLLMAFGWYLLLQRQ</sequence>
<proteinExistence type="predicted"/>
<dbReference type="RefSeq" id="WP_285569845.1">
    <property type="nucleotide sequence ID" value="NZ_BSDE01000001.1"/>
</dbReference>
<reference evidence="1 2" key="1">
    <citation type="journal article" date="2023" name="Antonie Van Leeuwenhoek">
        <title>Mesoterricola silvestris gen. nov., sp. nov., Mesoterricola sediminis sp. nov., Geothrix oryzae sp. nov., Geothrix edaphica sp. nov., Geothrix rubra sp. nov., and Geothrix limicola sp. nov., six novel members of Acidobacteriota isolated from soils.</title>
        <authorList>
            <person name="Itoh H."/>
            <person name="Sugisawa Y."/>
            <person name="Mise K."/>
            <person name="Xu Z."/>
            <person name="Kuniyasu M."/>
            <person name="Ushijima N."/>
            <person name="Kawano K."/>
            <person name="Kobayashi E."/>
            <person name="Shiratori Y."/>
            <person name="Masuda Y."/>
            <person name="Senoo K."/>
        </authorList>
    </citation>
    <scope>NUCLEOTIDE SEQUENCE [LARGE SCALE GENOMIC DNA]</scope>
    <source>
        <strain evidence="1 2">Red804</strain>
    </source>
</reference>
<evidence type="ECO:0000313" key="1">
    <source>
        <dbReference type="EMBL" id="GLH71992.1"/>
    </source>
</evidence>
<gene>
    <name evidence="1" type="ORF">GETHLI_04940</name>
</gene>
<evidence type="ECO:0000313" key="2">
    <source>
        <dbReference type="Proteomes" id="UP001165069"/>
    </source>
</evidence>
<organism evidence="1 2">
    <name type="scientific">Geothrix limicola</name>
    <dbReference type="NCBI Taxonomy" id="2927978"/>
    <lineage>
        <taxon>Bacteria</taxon>
        <taxon>Pseudomonadati</taxon>
        <taxon>Acidobacteriota</taxon>
        <taxon>Holophagae</taxon>
        <taxon>Holophagales</taxon>
        <taxon>Holophagaceae</taxon>
        <taxon>Geothrix</taxon>
    </lineage>
</organism>
<dbReference type="EMBL" id="BSDE01000001">
    <property type="protein sequence ID" value="GLH71992.1"/>
    <property type="molecule type" value="Genomic_DNA"/>
</dbReference>
<name>A0ABQ5QB00_9BACT</name>